<comment type="caution">
    <text evidence="1">The sequence shown here is derived from an EMBL/GenBank/DDBJ whole genome shotgun (WGS) entry which is preliminary data.</text>
</comment>
<reference evidence="1 2" key="1">
    <citation type="submission" date="2010-01" db="EMBL/GenBank/DDBJ databases">
        <authorList>
            <person name="Muzny D."/>
            <person name="Qin X."/>
            <person name="Deng J."/>
            <person name="Jiang H."/>
            <person name="Liu Y."/>
            <person name="Qu J."/>
            <person name="Song X.-Z."/>
            <person name="Zhang L."/>
            <person name="Thornton R."/>
            <person name="Coyle M."/>
            <person name="Francisco L."/>
            <person name="Jackson L."/>
            <person name="Javaid M."/>
            <person name="Korchina V."/>
            <person name="Kovar C."/>
            <person name="Mata R."/>
            <person name="Mathew T."/>
            <person name="Ngo R."/>
            <person name="Nguyen L."/>
            <person name="Nguyen N."/>
            <person name="Okwuonu G."/>
            <person name="Ongeri F."/>
            <person name="Pham C."/>
            <person name="Simmons D."/>
            <person name="Wilczek-Boney K."/>
            <person name="Hale W."/>
            <person name="Jakkamsetti A."/>
            <person name="Pham P."/>
            <person name="Ruth R."/>
            <person name="San Lucas F."/>
            <person name="Warren J."/>
            <person name="Zhang J."/>
            <person name="Zhao Z."/>
            <person name="Zhou C."/>
            <person name="Zhu D."/>
            <person name="Lee S."/>
            <person name="Bess C."/>
            <person name="Blankenburg K."/>
            <person name="Forbes L."/>
            <person name="Fu Q."/>
            <person name="Gubbala S."/>
            <person name="Hirani K."/>
            <person name="Jayaseelan J.C."/>
            <person name="Lara F."/>
            <person name="Munidasa M."/>
            <person name="Palculict T."/>
            <person name="Patil S."/>
            <person name="Pu L.-L."/>
            <person name="Saada N."/>
            <person name="Tang L."/>
            <person name="Weissenberger G."/>
            <person name="Zhu Y."/>
            <person name="Hemphill L."/>
            <person name="Shang Y."/>
            <person name="Youmans B."/>
            <person name="Ayvaz T."/>
            <person name="Ross M."/>
            <person name="Santibanez J."/>
            <person name="Aqrawi P."/>
            <person name="Gross S."/>
            <person name="Joshi V."/>
            <person name="Fowler G."/>
            <person name="Nazareth L."/>
            <person name="Reid J."/>
            <person name="Worley K."/>
            <person name="Petrosino J."/>
            <person name="Highlander S."/>
            <person name="Gibbs R."/>
        </authorList>
    </citation>
    <scope>NUCLEOTIDE SEQUENCE [LARGE SCALE GENOMIC DNA]</scope>
    <source>
        <strain evidence="1 2">DSM 4582</strain>
    </source>
</reference>
<name>D4DZ67_SEROD</name>
<keyword evidence="2" id="KW-1185">Reference proteome</keyword>
<organism evidence="1 2">
    <name type="scientific">Serratia odorifera DSM 4582</name>
    <dbReference type="NCBI Taxonomy" id="667129"/>
    <lineage>
        <taxon>Bacteria</taxon>
        <taxon>Pseudomonadati</taxon>
        <taxon>Pseudomonadota</taxon>
        <taxon>Gammaproteobacteria</taxon>
        <taxon>Enterobacterales</taxon>
        <taxon>Yersiniaceae</taxon>
        <taxon>Serratia</taxon>
    </lineage>
</organism>
<accession>D4DZ67</accession>
<evidence type="ECO:0000313" key="1">
    <source>
        <dbReference type="EMBL" id="EFE97125.1"/>
    </source>
</evidence>
<dbReference type="RefSeq" id="WP_004956586.1">
    <property type="nucleotide sequence ID" value="NZ_GG753567.1"/>
</dbReference>
<proteinExistence type="predicted"/>
<dbReference type="AlphaFoldDB" id="D4DZ67"/>
<sequence length="49" mass="5738">MTFEDWFKQLTAIATAKGFLNAGDPVRWQEEFDKGLTPQQAWDGDWDLY</sequence>
<dbReference type="EMBL" id="ADBY01000022">
    <property type="protein sequence ID" value="EFE97125.1"/>
    <property type="molecule type" value="Genomic_DNA"/>
</dbReference>
<dbReference type="HOGENOM" id="CLU_3140603_0_0_6"/>
<protein>
    <submittedName>
        <fullName evidence="1">Uncharacterized protein</fullName>
    </submittedName>
</protein>
<gene>
    <name evidence="1" type="ORF">HMPREF0758_1217</name>
</gene>
<dbReference type="Proteomes" id="UP000005723">
    <property type="component" value="Unassembled WGS sequence"/>
</dbReference>
<dbReference type="STRING" id="667129.HMPREF0758_1217"/>
<evidence type="ECO:0000313" key="2">
    <source>
        <dbReference type="Proteomes" id="UP000005723"/>
    </source>
</evidence>